<dbReference type="InterPro" id="IPR002358">
    <property type="entry name" value="Ribosomal_uL6_CS"/>
</dbReference>
<comment type="subunit">
    <text evidence="5">Part of the 50S ribosomal subunit.</text>
</comment>
<dbReference type="STRING" id="1156395.DBT_1548"/>
<dbReference type="Gene3D" id="3.90.930.12">
    <property type="entry name" value="Ribosomal protein L6, alpha-beta domain"/>
    <property type="match status" value="2"/>
</dbReference>
<proteinExistence type="inferred from homology"/>
<keyword evidence="4 5" id="KW-0687">Ribonucleoprotein</keyword>
<dbReference type="GO" id="GO:0022625">
    <property type="term" value="C:cytosolic large ribosomal subunit"/>
    <property type="evidence" value="ECO:0007669"/>
    <property type="project" value="UniProtKB-UniRule"/>
</dbReference>
<keyword evidence="1 5" id="KW-0699">rRNA-binding</keyword>
<dbReference type="SUPFAM" id="SSF56053">
    <property type="entry name" value="Ribosomal protein L6"/>
    <property type="match status" value="2"/>
</dbReference>
<dbReference type="OrthoDB" id="9805007at2"/>
<dbReference type="PANTHER" id="PTHR11655">
    <property type="entry name" value="60S/50S RIBOSOMAL PROTEIN L6/L9"/>
    <property type="match status" value="1"/>
</dbReference>
<evidence type="ECO:0000256" key="3">
    <source>
        <dbReference type="ARBA" id="ARBA00022980"/>
    </source>
</evidence>
<dbReference type="PIRSF" id="PIRSF002162">
    <property type="entry name" value="Ribosomal_L6"/>
    <property type="match status" value="1"/>
</dbReference>
<comment type="function">
    <text evidence="5 7">This protein binds to the 23S rRNA, and is important in its secondary structure. It is located near the subunit interface in the base of the L7/L12 stalk, and near the tRNA binding site of the peptidyltransferase center.</text>
</comment>
<dbReference type="InterPro" id="IPR036789">
    <property type="entry name" value="Ribosomal_uL6-like_a/b-dom_sf"/>
</dbReference>
<evidence type="ECO:0000259" key="8">
    <source>
        <dbReference type="Pfam" id="PF00347"/>
    </source>
</evidence>
<dbReference type="GO" id="GO:0003735">
    <property type="term" value="F:structural constituent of ribosome"/>
    <property type="evidence" value="ECO:0007669"/>
    <property type="project" value="UniProtKB-UniRule"/>
</dbReference>
<dbReference type="InterPro" id="IPR019906">
    <property type="entry name" value="Ribosomal_uL6_bac-type"/>
</dbReference>
<dbReference type="PRINTS" id="PR00059">
    <property type="entry name" value="RIBOSOMALL6"/>
</dbReference>
<evidence type="ECO:0000256" key="4">
    <source>
        <dbReference type="ARBA" id="ARBA00023274"/>
    </source>
</evidence>
<evidence type="ECO:0000313" key="10">
    <source>
        <dbReference type="Proteomes" id="UP000093080"/>
    </source>
</evidence>
<dbReference type="NCBIfam" id="TIGR03654">
    <property type="entry name" value="L6_bact"/>
    <property type="match status" value="1"/>
</dbReference>
<keyword evidence="10" id="KW-1185">Reference proteome</keyword>
<dbReference type="FunFam" id="3.90.930.12:FF:000002">
    <property type="entry name" value="50S ribosomal protein L6"/>
    <property type="match status" value="1"/>
</dbReference>
<evidence type="ECO:0000256" key="6">
    <source>
        <dbReference type="RuleBase" id="RU003869"/>
    </source>
</evidence>
<feature type="domain" description="Large ribosomal subunit protein uL6 alpha-beta" evidence="8">
    <location>
        <begin position="90"/>
        <end position="166"/>
    </location>
</feature>
<dbReference type="Proteomes" id="UP000093080">
    <property type="component" value="Unassembled WGS sequence"/>
</dbReference>
<protein>
    <recommendedName>
        <fullName evidence="5">Large ribosomal subunit protein uL6</fullName>
    </recommendedName>
</protein>
<dbReference type="HAMAP" id="MF_01365_B">
    <property type="entry name" value="Ribosomal_uL6_B"/>
    <property type="match status" value="1"/>
</dbReference>
<dbReference type="GO" id="GO:0002181">
    <property type="term" value="P:cytoplasmic translation"/>
    <property type="evidence" value="ECO:0007669"/>
    <property type="project" value="TreeGrafter"/>
</dbReference>
<comment type="similarity">
    <text evidence="5 6">Belongs to the universal ribosomal protein uL6 family.</text>
</comment>
<comment type="caution">
    <text evidence="9">The sequence shown here is derived from an EMBL/GenBank/DDBJ whole genome shotgun (WGS) entry which is preliminary data.</text>
</comment>
<name>A0A1B9F564_9BACT</name>
<dbReference type="Pfam" id="PF00347">
    <property type="entry name" value="Ribosomal_L6"/>
    <property type="match status" value="2"/>
</dbReference>
<feature type="domain" description="Large ribosomal subunit protein uL6 alpha-beta" evidence="8">
    <location>
        <begin position="11"/>
        <end position="82"/>
    </location>
</feature>
<dbReference type="PATRIC" id="fig|1156395.6.peg.1563"/>
<dbReference type="PANTHER" id="PTHR11655:SF14">
    <property type="entry name" value="LARGE RIBOSOMAL SUBUNIT PROTEIN UL6M"/>
    <property type="match status" value="1"/>
</dbReference>
<dbReference type="GO" id="GO:0019843">
    <property type="term" value="F:rRNA binding"/>
    <property type="evidence" value="ECO:0007669"/>
    <property type="project" value="UniProtKB-UniRule"/>
</dbReference>
<dbReference type="InterPro" id="IPR020040">
    <property type="entry name" value="Ribosomal_uL6_a/b-dom"/>
</dbReference>
<dbReference type="PROSITE" id="PS00525">
    <property type="entry name" value="RIBOSOMAL_L6_1"/>
    <property type="match status" value="1"/>
</dbReference>
<sequence length="181" mass="20057">MSRIGRMPIKIPSGVEVSLKDRTITVKGPKGTLERDIPDPIEVEVSNDEILCKRPSDDRRIRALHGLTRALINNMVVGVSQGFTKELLVIGVGYKVEEKGQNLVFHLGYSHPIEFPLPKGIKATVERQKEIKVRLEGTDKEVLGLVASKIRSLRPPEPYKGKGIQYVDETIIRKAGKAGAK</sequence>
<dbReference type="RefSeq" id="WP_067618507.1">
    <property type="nucleotide sequence ID" value="NZ_MAGO01000007.1"/>
</dbReference>
<dbReference type="AlphaFoldDB" id="A0A1B9F564"/>
<accession>A0A1B9F564</accession>
<evidence type="ECO:0000256" key="2">
    <source>
        <dbReference type="ARBA" id="ARBA00022884"/>
    </source>
</evidence>
<evidence type="ECO:0000256" key="7">
    <source>
        <dbReference type="RuleBase" id="RU003870"/>
    </source>
</evidence>
<evidence type="ECO:0000256" key="1">
    <source>
        <dbReference type="ARBA" id="ARBA00022730"/>
    </source>
</evidence>
<dbReference type="EMBL" id="MAGO01000007">
    <property type="protein sequence ID" value="OCC15062.1"/>
    <property type="molecule type" value="Genomic_DNA"/>
</dbReference>
<keyword evidence="2 5" id="KW-0694">RNA-binding</keyword>
<gene>
    <name evidence="5" type="primary">rplF</name>
    <name evidence="9" type="ORF">DBT_1548</name>
</gene>
<dbReference type="InterPro" id="IPR000702">
    <property type="entry name" value="Ribosomal_uL6-like"/>
</dbReference>
<evidence type="ECO:0000313" key="9">
    <source>
        <dbReference type="EMBL" id="OCC15062.1"/>
    </source>
</evidence>
<evidence type="ECO:0000256" key="5">
    <source>
        <dbReference type="HAMAP-Rule" id="MF_01365"/>
    </source>
</evidence>
<keyword evidence="3 5" id="KW-0689">Ribosomal protein</keyword>
<organism evidence="9 10">
    <name type="scientific">Dissulfuribacter thermophilus</name>
    <dbReference type="NCBI Taxonomy" id="1156395"/>
    <lineage>
        <taxon>Bacteria</taxon>
        <taxon>Pseudomonadati</taxon>
        <taxon>Thermodesulfobacteriota</taxon>
        <taxon>Dissulfuribacteria</taxon>
        <taxon>Dissulfuribacterales</taxon>
        <taxon>Dissulfuribacteraceae</taxon>
        <taxon>Dissulfuribacter</taxon>
    </lineage>
</organism>
<reference evidence="9 10" key="1">
    <citation type="submission" date="2016-06" db="EMBL/GenBank/DDBJ databases">
        <title>Respiratory ammonification of nitrate coupled to the oxidation of elemental sulfur in deep-sea autotrophic thermophilic bacteria.</title>
        <authorList>
            <person name="Slobodkina G.B."/>
            <person name="Mardanov A.V."/>
            <person name="Ravin N.V."/>
            <person name="Frolova A.A."/>
            <person name="Viryasiv M.B."/>
            <person name="Chernyh N.A."/>
            <person name="Bonch-Osmolovskaya E.A."/>
            <person name="Slobodkin A.I."/>
        </authorList>
    </citation>
    <scope>NUCLEOTIDE SEQUENCE [LARGE SCALE GENOMIC DNA]</scope>
    <source>
        <strain evidence="9 10">S69</strain>
    </source>
</reference>